<dbReference type="InterPro" id="IPR017853">
    <property type="entry name" value="GH"/>
</dbReference>
<keyword evidence="17" id="KW-0732">Signal</keyword>
<dbReference type="Pfam" id="PF00704">
    <property type="entry name" value="Glyco_hydro_18"/>
    <property type="match status" value="1"/>
</dbReference>
<feature type="region of interest" description="Disordered" evidence="15">
    <location>
        <begin position="1247"/>
        <end position="1270"/>
    </location>
</feature>
<dbReference type="InterPro" id="IPR001002">
    <property type="entry name" value="Chitin-bd_1"/>
</dbReference>
<evidence type="ECO:0000256" key="14">
    <source>
        <dbReference type="RuleBase" id="RU000489"/>
    </source>
</evidence>
<feature type="transmembrane region" description="Helical" evidence="16">
    <location>
        <begin position="1168"/>
        <end position="1188"/>
    </location>
</feature>
<dbReference type="EC" id="3.2.1.14" evidence="4"/>
<dbReference type="Gene3D" id="3.30.60.10">
    <property type="entry name" value="Endochitinase-like"/>
    <property type="match status" value="1"/>
</dbReference>
<evidence type="ECO:0000256" key="12">
    <source>
        <dbReference type="ARBA" id="ARBA00023326"/>
    </source>
</evidence>
<evidence type="ECO:0000313" key="21">
    <source>
        <dbReference type="EMBL" id="KAK0620501.1"/>
    </source>
</evidence>
<dbReference type="InterPro" id="IPR001579">
    <property type="entry name" value="Glyco_hydro_18_chit_AS"/>
</dbReference>
<feature type="chain" id="PRO_5041388655" description="chitinase" evidence="17">
    <location>
        <begin position="24"/>
        <end position="1287"/>
    </location>
</feature>
<evidence type="ECO:0000256" key="10">
    <source>
        <dbReference type="ARBA" id="ARBA00023277"/>
    </source>
</evidence>
<dbReference type="CDD" id="cd00035">
    <property type="entry name" value="ChtBD1"/>
    <property type="match status" value="1"/>
</dbReference>
<dbReference type="Gene3D" id="3.10.50.10">
    <property type="match status" value="1"/>
</dbReference>
<dbReference type="InterPro" id="IPR053214">
    <property type="entry name" value="LysM12-like"/>
</dbReference>
<comment type="caution">
    <text evidence="21">The sequence shown here is derived from an EMBL/GenBank/DDBJ whole genome shotgun (WGS) entry which is preliminary data.</text>
</comment>
<dbReference type="InterPro" id="IPR036779">
    <property type="entry name" value="LysM_dom_sf"/>
</dbReference>
<dbReference type="GO" id="GO:0000272">
    <property type="term" value="P:polysaccharide catabolic process"/>
    <property type="evidence" value="ECO:0007669"/>
    <property type="project" value="UniProtKB-KW"/>
</dbReference>
<dbReference type="SUPFAM" id="SSF54556">
    <property type="entry name" value="Chitinase insertion domain"/>
    <property type="match status" value="1"/>
</dbReference>
<evidence type="ECO:0000259" key="20">
    <source>
        <dbReference type="PROSITE" id="PS51910"/>
    </source>
</evidence>
<keyword evidence="6 13" id="KW-0147">Chitin-binding</keyword>
<dbReference type="InterPro" id="IPR001223">
    <property type="entry name" value="Glyco_hydro18_cat"/>
</dbReference>
<dbReference type="SUPFAM" id="SSF57016">
    <property type="entry name" value="Plant lectins/antimicrobial peptides"/>
    <property type="match status" value="1"/>
</dbReference>
<dbReference type="InterPro" id="IPR018392">
    <property type="entry name" value="LysM"/>
</dbReference>
<keyword evidence="22" id="KW-1185">Reference proteome</keyword>
<dbReference type="PANTHER" id="PTHR47700:SF2">
    <property type="entry name" value="CHITINASE"/>
    <property type="match status" value="1"/>
</dbReference>
<dbReference type="PANTHER" id="PTHR47700">
    <property type="entry name" value="V CHITINASE, PUTATIVE (AFU_ORTHOLOGUE AFUA_6G13720)-RELATED"/>
    <property type="match status" value="1"/>
</dbReference>
<keyword evidence="16" id="KW-1133">Transmembrane helix</keyword>
<evidence type="ECO:0000313" key="22">
    <source>
        <dbReference type="Proteomes" id="UP001175000"/>
    </source>
</evidence>
<keyword evidence="16" id="KW-0472">Membrane</keyword>
<dbReference type="SUPFAM" id="SSF51445">
    <property type="entry name" value="(Trans)glycosidases"/>
    <property type="match status" value="1"/>
</dbReference>
<dbReference type="InterPro" id="IPR029070">
    <property type="entry name" value="Chitinase_insertion_sf"/>
</dbReference>
<gene>
    <name evidence="21" type="ORF">B0T14DRAFT_586889</name>
</gene>
<evidence type="ECO:0000256" key="4">
    <source>
        <dbReference type="ARBA" id="ARBA00012729"/>
    </source>
</evidence>
<name>A0AA39WRY8_9PEZI</name>
<proteinExistence type="inferred from homology"/>
<evidence type="ECO:0000256" key="15">
    <source>
        <dbReference type="SAM" id="MobiDB-lite"/>
    </source>
</evidence>
<keyword evidence="13" id="KW-1015">Disulfide bond</keyword>
<evidence type="ECO:0000256" key="2">
    <source>
        <dbReference type="ARBA" id="ARBA00004613"/>
    </source>
</evidence>
<evidence type="ECO:0000256" key="6">
    <source>
        <dbReference type="ARBA" id="ARBA00022669"/>
    </source>
</evidence>
<comment type="subcellular location">
    <subcellularLocation>
        <location evidence="2">Secreted</location>
    </subcellularLocation>
</comment>
<keyword evidence="16" id="KW-0812">Transmembrane</keyword>
<evidence type="ECO:0000259" key="19">
    <source>
        <dbReference type="PROSITE" id="PS51782"/>
    </source>
</evidence>
<comment type="caution">
    <text evidence="13">Lacks conserved residue(s) required for the propagation of feature annotation.</text>
</comment>
<accession>A0AA39WRY8</accession>
<comment type="catalytic activity">
    <reaction evidence="1">
        <text>Random endo-hydrolysis of N-acetyl-beta-D-glucosaminide (1-&gt;4)-beta-linkages in chitin and chitodextrins.</text>
        <dbReference type="EC" id="3.2.1.14"/>
    </reaction>
</comment>
<evidence type="ECO:0000256" key="7">
    <source>
        <dbReference type="ARBA" id="ARBA00022801"/>
    </source>
</evidence>
<dbReference type="GO" id="GO:0008061">
    <property type="term" value="F:chitin binding"/>
    <property type="evidence" value="ECO:0007669"/>
    <property type="project" value="UniProtKB-UniRule"/>
</dbReference>
<feature type="signal peptide" evidence="17">
    <location>
        <begin position="1"/>
        <end position="23"/>
    </location>
</feature>
<evidence type="ECO:0000256" key="1">
    <source>
        <dbReference type="ARBA" id="ARBA00000822"/>
    </source>
</evidence>
<organism evidence="21 22">
    <name type="scientific">Immersiella caudata</name>
    <dbReference type="NCBI Taxonomy" id="314043"/>
    <lineage>
        <taxon>Eukaryota</taxon>
        <taxon>Fungi</taxon>
        <taxon>Dikarya</taxon>
        <taxon>Ascomycota</taxon>
        <taxon>Pezizomycotina</taxon>
        <taxon>Sordariomycetes</taxon>
        <taxon>Sordariomycetidae</taxon>
        <taxon>Sordariales</taxon>
        <taxon>Lasiosphaeriaceae</taxon>
        <taxon>Immersiella</taxon>
    </lineage>
</organism>
<evidence type="ECO:0000256" key="8">
    <source>
        <dbReference type="ARBA" id="ARBA00023024"/>
    </source>
</evidence>
<reference evidence="21" key="1">
    <citation type="submission" date="2023-06" db="EMBL/GenBank/DDBJ databases">
        <title>Genome-scale phylogeny and comparative genomics of the fungal order Sordariales.</title>
        <authorList>
            <consortium name="Lawrence Berkeley National Laboratory"/>
            <person name="Hensen N."/>
            <person name="Bonometti L."/>
            <person name="Westerberg I."/>
            <person name="Brannstrom I.O."/>
            <person name="Guillou S."/>
            <person name="Cros-Aarteil S."/>
            <person name="Calhoun S."/>
            <person name="Haridas S."/>
            <person name="Kuo A."/>
            <person name="Mondo S."/>
            <person name="Pangilinan J."/>
            <person name="Riley R."/>
            <person name="Labutti K."/>
            <person name="Andreopoulos B."/>
            <person name="Lipzen A."/>
            <person name="Chen C."/>
            <person name="Yanf M."/>
            <person name="Daum C."/>
            <person name="Ng V."/>
            <person name="Clum A."/>
            <person name="Steindorff A."/>
            <person name="Ohm R."/>
            <person name="Martin F."/>
            <person name="Silar P."/>
            <person name="Natvig D."/>
            <person name="Lalanne C."/>
            <person name="Gautier V."/>
            <person name="Ament-Velasquez S.L."/>
            <person name="Kruys A."/>
            <person name="Hutchinson M.I."/>
            <person name="Powell A.J."/>
            <person name="Barry K."/>
            <person name="Miller A.N."/>
            <person name="Grigoriev I.V."/>
            <person name="Debuchy R."/>
            <person name="Gladieux P."/>
            <person name="Thoren M.H."/>
            <person name="Johannesson H."/>
        </authorList>
    </citation>
    <scope>NUCLEOTIDE SEQUENCE</scope>
    <source>
        <strain evidence="21">CBS 606.72</strain>
    </source>
</reference>
<dbReference type="InterPro" id="IPR036861">
    <property type="entry name" value="Endochitinase-like_sf"/>
</dbReference>
<dbReference type="GO" id="GO:0006032">
    <property type="term" value="P:chitin catabolic process"/>
    <property type="evidence" value="ECO:0007669"/>
    <property type="project" value="UniProtKB-KW"/>
</dbReference>
<protein>
    <recommendedName>
        <fullName evidence="4">chitinase</fullName>
        <ecNumber evidence="4">3.2.1.14</ecNumber>
    </recommendedName>
</protein>
<keyword evidence="10" id="KW-0119">Carbohydrate metabolism</keyword>
<dbReference type="Gene3D" id="3.10.350.10">
    <property type="entry name" value="LysM domain"/>
    <property type="match status" value="1"/>
</dbReference>
<dbReference type="PROSITE" id="PS51782">
    <property type="entry name" value="LYSM"/>
    <property type="match status" value="1"/>
</dbReference>
<keyword evidence="8" id="KW-0146">Chitin degradation</keyword>
<keyword evidence="9" id="KW-0843">Virulence</keyword>
<dbReference type="Gene3D" id="3.20.20.80">
    <property type="entry name" value="Glycosidases"/>
    <property type="match status" value="1"/>
</dbReference>
<keyword evidence="12" id="KW-0624">Polysaccharide degradation</keyword>
<dbReference type="PROSITE" id="PS51910">
    <property type="entry name" value="GH18_2"/>
    <property type="match status" value="1"/>
</dbReference>
<evidence type="ECO:0000256" key="5">
    <source>
        <dbReference type="ARBA" id="ARBA00022525"/>
    </source>
</evidence>
<feature type="disulfide bond" evidence="13">
    <location>
        <begin position="489"/>
        <end position="503"/>
    </location>
</feature>
<feature type="compositionally biased region" description="Polar residues" evidence="15">
    <location>
        <begin position="1260"/>
        <end position="1270"/>
    </location>
</feature>
<feature type="domain" description="LysM" evidence="19">
    <location>
        <begin position="270"/>
        <end position="320"/>
    </location>
</feature>
<feature type="domain" description="Chitin-binding type-1" evidence="18">
    <location>
        <begin position="459"/>
        <end position="528"/>
    </location>
</feature>
<dbReference type="CDD" id="cd02878">
    <property type="entry name" value="GH18_zymocin_alpha"/>
    <property type="match status" value="1"/>
</dbReference>
<sequence>MRITKTTARVAAALPWLLIPAHAKTTTPDGLPSFQFPGSKACSAKGTTASAQSGKYGPVCLADVELQEGTADVEIGWSHNANRTSNPQNILIALQHLRKNLLEDPTCQPTSLFARHGDVVVGLYVGSEIRKSSAAPLIDRFAQFVGTEPSSLVPSHAAAQICAGQSAPHVFGVVYDTSGTLDLVHAALHTWAKAECISRFDDVDAWKDQKISIIPALAMTMGADYRPSNSTLGGDSSIPTNTTATINRRGRVARNQSPANVFLVPRADCKAVTVEGGDDCWSIRTKKCSPAPSEANFYKWNGGGSQSFCNNLRPGSKLCCTEGTVPEPKALPDGTCAKIAEKKCASKAGGSLTLDQLYKFNGGNSFCSPLKLKSVVCCTRGTKPDLRPKKNADGSCATHVVQKNQICYDIQEMYMLEKGDIEKFNKKKTWGFSTCEAMAENMRICISDGDPPMPAPIGGASCGPQKPGTQRPTNGTKLADLNQCPLNTCCNIWGNCGTTADFCIDTSIDGAPGTAKKGTFGCISNCGMDIVNNGQKPAKFERIGYFEGWNKNRPCLHMDVTEVKAPHTIIHFAFGWINEDFTVSTKGVEEQFEKFKKMTGIKKIISYGGWAFSNDAPTSHIIRRAVRPENAARFADNVAKFVLDNNLDGVDFDWEYPGADDILGSDPGSPVDGPNYLAFFKIMKRRLPGKTVSFAAPASYWYLRHFPIAEIAKVADYIVYMTYDLHGQWDVGGKYAAEGCELGNCLRSHVNKTETINSLALITKAGVPAYKVFVGISSYGRSFKMAQVGCREPHCLYLGVRNESPAQPGYCTGEGGYLADAEIRQTKKIAAANGYEYYEYYDQKSDSDILVYDNVEWVAYMGTETKERRVEWYKSLNFGGVSDWAVDLQREDSPTTGSMEGMADLDLSRNCNLDRTYGSLDDLLNDKDKIDQTCLAMQTLRVLKGMLQKSLNGYSDAASGYDDVFHFYRDYMRGSLSGRLLQLMLRGDKPLAGYFKCYADLGQLGKRKDASEVNCKDLPSQYMQSYTFFWEIHDRDGLIKALDKESIDLEWIEFSTWEDEIRCWQGQGGTGGCLNVVKSHRGFPVGKSNFDVPNPKTVVDKARDNFETILNEYDDMYADMAYDTLNANPADVLEVLAVPVFMLEDAVAAMVEVKKLAKEVKKEKEKDLILKIIEGILFLIPFVGAAIGSLGRVGAMMARVLMSVETAGSAALGVYSLVEDPSQAPVAILTMVLGGLAGGAGTRGTRYRNLSGSKGKMTPEQKSTMGNSYTTYNPKVEQLSGAVCKRR</sequence>
<dbReference type="GO" id="GO:0008843">
    <property type="term" value="F:endochitinase activity"/>
    <property type="evidence" value="ECO:0007669"/>
    <property type="project" value="UniProtKB-EC"/>
</dbReference>
<dbReference type="InterPro" id="IPR011583">
    <property type="entry name" value="Chitinase_II/V-like_cat"/>
</dbReference>
<evidence type="ECO:0000256" key="17">
    <source>
        <dbReference type="SAM" id="SignalP"/>
    </source>
</evidence>
<comment type="similarity">
    <text evidence="3">Belongs to the glycosyl hydrolase 18 family. Chitinase class V subfamily.</text>
</comment>
<dbReference type="PROSITE" id="PS50941">
    <property type="entry name" value="CHIT_BIND_I_2"/>
    <property type="match status" value="1"/>
</dbReference>
<dbReference type="SMART" id="SM00636">
    <property type="entry name" value="Glyco_18"/>
    <property type="match status" value="1"/>
</dbReference>
<keyword evidence="11 14" id="KW-0326">Glycosidase</keyword>
<dbReference type="PROSITE" id="PS01095">
    <property type="entry name" value="GH18_1"/>
    <property type="match status" value="1"/>
</dbReference>
<dbReference type="GO" id="GO:0005576">
    <property type="term" value="C:extracellular region"/>
    <property type="evidence" value="ECO:0007669"/>
    <property type="project" value="UniProtKB-SubCell"/>
</dbReference>
<dbReference type="EMBL" id="JAULSU010000004">
    <property type="protein sequence ID" value="KAK0620501.1"/>
    <property type="molecule type" value="Genomic_DNA"/>
</dbReference>
<evidence type="ECO:0000256" key="13">
    <source>
        <dbReference type="PROSITE-ProRule" id="PRU00261"/>
    </source>
</evidence>
<feature type="domain" description="GH18" evidence="20">
    <location>
        <begin position="540"/>
        <end position="906"/>
    </location>
</feature>
<evidence type="ECO:0000256" key="11">
    <source>
        <dbReference type="ARBA" id="ARBA00023295"/>
    </source>
</evidence>
<feature type="disulfide bond" evidence="13">
    <location>
        <begin position="484"/>
        <end position="496"/>
    </location>
</feature>
<feature type="disulfide bond" evidence="13">
    <location>
        <begin position="522"/>
        <end position="526"/>
    </location>
</feature>
<evidence type="ECO:0000256" key="9">
    <source>
        <dbReference type="ARBA" id="ARBA00023026"/>
    </source>
</evidence>
<keyword evidence="5" id="KW-0964">Secreted</keyword>
<evidence type="ECO:0000259" key="18">
    <source>
        <dbReference type="PROSITE" id="PS50941"/>
    </source>
</evidence>
<keyword evidence="7 14" id="KW-0378">Hydrolase</keyword>
<evidence type="ECO:0000256" key="3">
    <source>
        <dbReference type="ARBA" id="ARBA00008682"/>
    </source>
</evidence>
<evidence type="ECO:0000256" key="16">
    <source>
        <dbReference type="SAM" id="Phobius"/>
    </source>
</evidence>
<dbReference type="Proteomes" id="UP001175000">
    <property type="component" value="Unassembled WGS sequence"/>
</dbReference>